<dbReference type="EMBL" id="JMSN01000005">
    <property type="protein sequence ID" value="KDN52980.1"/>
    <property type="molecule type" value="Genomic_DNA"/>
</dbReference>
<name>A0A066WQR0_TILAU</name>
<dbReference type="AlphaFoldDB" id="A0A066WQR0"/>
<dbReference type="InterPro" id="IPR005131">
    <property type="entry name" value="Ser_deHydtase_bsu"/>
</dbReference>
<dbReference type="Proteomes" id="UP000027361">
    <property type="component" value="Unassembled WGS sequence"/>
</dbReference>
<dbReference type="InterPro" id="IPR005130">
    <property type="entry name" value="Ser_deHydtase-like_asu"/>
</dbReference>
<reference evidence="12 13" key="1">
    <citation type="submission" date="2014-05" db="EMBL/GenBank/DDBJ databases">
        <title>Draft genome sequence of a rare smut relative, Tilletiaria anomala UBC 951.</title>
        <authorList>
            <consortium name="DOE Joint Genome Institute"/>
            <person name="Toome M."/>
            <person name="Kuo A."/>
            <person name="Henrissat B."/>
            <person name="Lipzen A."/>
            <person name="Tritt A."/>
            <person name="Yoshinaga Y."/>
            <person name="Zane M."/>
            <person name="Barry K."/>
            <person name="Grigoriev I.V."/>
            <person name="Spatafora J.W."/>
            <person name="Aimea M.C."/>
        </authorList>
    </citation>
    <scope>NUCLEOTIDE SEQUENCE [LARGE SCALE GENOMIC DNA]</scope>
    <source>
        <strain evidence="12 13">UBC 951</strain>
    </source>
</reference>
<evidence type="ECO:0000313" key="12">
    <source>
        <dbReference type="EMBL" id="KDN52980.1"/>
    </source>
</evidence>
<dbReference type="InterPro" id="IPR029009">
    <property type="entry name" value="ASB_dom_sf"/>
</dbReference>
<dbReference type="OrthoDB" id="192663at2759"/>
<evidence type="ECO:0000256" key="4">
    <source>
        <dbReference type="ARBA" id="ARBA00022485"/>
    </source>
</evidence>
<dbReference type="GO" id="GO:0006094">
    <property type="term" value="P:gluconeogenesis"/>
    <property type="evidence" value="ECO:0007669"/>
    <property type="project" value="UniProtKB-KW"/>
</dbReference>
<comment type="caution">
    <text evidence="12">The sequence shown here is derived from an EMBL/GenBank/DDBJ whole genome shotgun (WGS) entry which is preliminary data.</text>
</comment>
<comment type="pathway">
    <text evidence="2">Carbohydrate biosynthesis; gluconeogenesis.</text>
</comment>
<dbReference type="PANTHER" id="PTHR30182:SF1">
    <property type="entry name" value="L-SERINE DEHYDRATASE 1"/>
    <property type="match status" value="1"/>
</dbReference>
<dbReference type="GO" id="GO:0046872">
    <property type="term" value="F:metal ion binding"/>
    <property type="evidence" value="ECO:0007669"/>
    <property type="project" value="UniProtKB-KW"/>
</dbReference>
<dbReference type="PANTHER" id="PTHR30182">
    <property type="entry name" value="L-SERINE DEHYDRATASE"/>
    <property type="match status" value="1"/>
</dbReference>
<gene>
    <name evidence="12" type="ORF">K437DRAFT_231407</name>
</gene>
<keyword evidence="3" id="KW-0312">Gluconeogenesis</keyword>
<evidence type="ECO:0000256" key="1">
    <source>
        <dbReference type="ARBA" id="ARBA00001966"/>
    </source>
</evidence>
<proteinExistence type="predicted"/>
<dbReference type="FunFam" id="3.30.1330.90:FF:000001">
    <property type="entry name" value="L-serine ammonia-lyase 1"/>
    <property type="match status" value="1"/>
</dbReference>
<dbReference type="InParanoid" id="A0A066WQR0"/>
<keyword evidence="5" id="KW-0479">Metal-binding</keyword>
<protein>
    <submittedName>
        <fullName evidence="12">L-serine ammonia-lyase</fullName>
    </submittedName>
</protein>
<dbReference type="RefSeq" id="XP_013245819.1">
    <property type="nucleotide sequence ID" value="XM_013390365.1"/>
</dbReference>
<evidence type="ECO:0000256" key="8">
    <source>
        <dbReference type="ARBA" id="ARBA00023239"/>
    </source>
</evidence>
<dbReference type="InterPro" id="IPR051318">
    <property type="entry name" value="Fe-S_L-Ser"/>
</dbReference>
<feature type="compositionally biased region" description="Polar residues" evidence="9">
    <location>
        <begin position="461"/>
        <end position="474"/>
    </location>
</feature>
<sequence>MRSLLTQAAVTLRRGGTWITLSGSAAPLSTRLGLTAWSEAARTISRPGGYDLRPLRSISSSSTIRRADIDTQIDTETASNQQSTEHAVVSFADLFSIGIGPSSSHTIGPMRAAGIFISDLKRENLLNKVRSIKVSLFGSLAATGEGHHTPQALLLGLEGADCETVDTFSIEPRFEAIKRNGTIVLGKDTEGDLAQEVTFVYDKDLEWHWDKRLPLHSNGMRMTVFDQEGDLLAVNDYYSIGGGFVVNGSMATASSPAGMSPALPASVEDRDEVMEAETGSLQVLSEDAHSHPVDLAENVFYKEIDRKHASSDRRHGQTAAANKDVSALIPAENAPASSSPESSIPYPFKNAASLLSLSKRHNLTIAQIVFQNERTWYTPEQIREKLFRIWHVMDNCIREGTHAPEGVLPGGLNLKRRAPRLYRGLLRGFYPGVAAPSSNPEDPTQLLPPSSEDGPFLLSRNGGSEDSTNSSSATVFRPPPPPPVRVIRGDLSHPIMPVPPKRTVFPAMDFLSTYAIAVNEVNASGGRVVTSPTLGASGVIPSVLKYHLEFISDDPDRDVQTFLLTAAAVGMLVRRGATISAAEGGCQAEVGVACSMASAGLAAVLGAPPEIIAQAAEIGLEHNLGLTCDPIHGLVQAPCIERNALGAVKAVNAAQLALAGDGQHAVSLDNVIEAMRQTARAMHTHYKETSKGGLSAVIKVPVAVPAC</sequence>
<feature type="domain" description="Serine dehydratase beta chain" evidence="11">
    <location>
        <begin position="90"/>
        <end position="247"/>
    </location>
</feature>
<keyword evidence="4" id="KW-0004">4Fe-4S</keyword>
<evidence type="ECO:0000256" key="2">
    <source>
        <dbReference type="ARBA" id="ARBA00004742"/>
    </source>
</evidence>
<evidence type="ECO:0000256" key="5">
    <source>
        <dbReference type="ARBA" id="ARBA00022723"/>
    </source>
</evidence>
<feature type="region of interest" description="Disordered" evidence="9">
    <location>
        <begin position="434"/>
        <end position="482"/>
    </location>
</feature>
<evidence type="ECO:0000256" key="9">
    <source>
        <dbReference type="SAM" id="MobiDB-lite"/>
    </source>
</evidence>
<feature type="domain" description="Serine dehydratase-like alpha subunit" evidence="10">
    <location>
        <begin position="361"/>
        <end position="694"/>
    </location>
</feature>
<keyword evidence="7" id="KW-0411">Iron-sulfur</keyword>
<feature type="compositionally biased region" description="Low complexity" evidence="9">
    <location>
        <begin position="329"/>
        <end position="342"/>
    </location>
</feature>
<keyword evidence="13" id="KW-1185">Reference proteome</keyword>
<evidence type="ECO:0000313" key="13">
    <source>
        <dbReference type="Proteomes" id="UP000027361"/>
    </source>
</evidence>
<comment type="cofactor">
    <cofactor evidence="1">
        <name>[4Fe-4S] cluster</name>
        <dbReference type="ChEBI" id="CHEBI:49883"/>
    </cofactor>
</comment>
<evidence type="ECO:0000256" key="7">
    <source>
        <dbReference type="ARBA" id="ARBA00023014"/>
    </source>
</evidence>
<dbReference type="OMA" id="SAAMGGC"/>
<dbReference type="Gene3D" id="3.30.1330.90">
    <property type="entry name" value="D-3-phosphoglycerate dehydrogenase, domain 3"/>
    <property type="match status" value="1"/>
</dbReference>
<dbReference type="SUPFAM" id="SSF143548">
    <property type="entry name" value="Serine metabolism enzymes domain"/>
    <property type="match status" value="1"/>
</dbReference>
<evidence type="ECO:0000259" key="11">
    <source>
        <dbReference type="Pfam" id="PF03315"/>
    </source>
</evidence>
<evidence type="ECO:0000256" key="3">
    <source>
        <dbReference type="ARBA" id="ARBA00022432"/>
    </source>
</evidence>
<keyword evidence="8 12" id="KW-0456">Lyase</keyword>
<dbReference type="Pfam" id="PF03313">
    <property type="entry name" value="SDH_alpha"/>
    <property type="match status" value="1"/>
</dbReference>
<feature type="region of interest" description="Disordered" evidence="9">
    <location>
        <begin position="308"/>
        <end position="342"/>
    </location>
</feature>
<dbReference type="HOGENOM" id="CLU_022305_0_0_1"/>
<organism evidence="12 13">
    <name type="scientific">Tilletiaria anomala (strain ATCC 24038 / CBS 436.72 / UBC 951)</name>
    <dbReference type="NCBI Taxonomy" id="1037660"/>
    <lineage>
        <taxon>Eukaryota</taxon>
        <taxon>Fungi</taxon>
        <taxon>Dikarya</taxon>
        <taxon>Basidiomycota</taxon>
        <taxon>Ustilaginomycotina</taxon>
        <taxon>Exobasidiomycetes</taxon>
        <taxon>Georgefischeriales</taxon>
        <taxon>Tilletiariaceae</taxon>
        <taxon>Tilletiaria</taxon>
    </lineage>
</organism>
<dbReference type="GO" id="GO:0003941">
    <property type="term" value="F:L-serine ammonia-lyase activity"/>
    <property type="evidence" value="ECO:0007669"/>
    <property type="project" value="InterPro"/>
</dbReference>
<evidence type="ECO:0000259" key="10">
    <source>
        <dbReference type="Pfam" id="PF03313"/>
    </source>
</evidence>
<dbReference type="Pfam" id="PF03315">
    <property type="entry name" value="SDH_beta"/>
    <property type="match status" value="1"/>
</dbReference>
<accession>A0A066WQR0</accession>
<dbReference type="STRING" id="1037660.A0A066WQR0"/>
<evidence type="ECO:0000256" key="6">
    <source>
        <dbReference type="ARBA" id="ARBA00023004"/>
    </source>
</evidence>
<keyword evidence="6" id="KW-0408">Iron</keyword>
<dbReference type="GO" id="GO:0051539">
    <property type="term" value="F:4 iron, 4 sulfur cluster binding"/>
    <property type="evidence" value="ECO:0007669"/>
    <property type="project" value="UniProtKB-KW"/>
</dbReference>
<dbReference type="GeneID" id="25262790"/>